<dbReference type="EMBL" id="OU898277">
    <property type="protein sequence ID" value="CAG9829915.1"/>
    <property type="molecule type" value="Genomic_DNA"/>
</dbReference>
<dbReference type="OrthoDB" id="6747128at2759"/>
<gene>
    <name evidence="1" type="ORF">DIABBA_LOCUS3670</name>
</gene>
<dbReference type="SMART" id="SM00708">
    <property type="entry name" value="PhBP"/>
    <property type="match status" value="1"/>
</dbReference>
<dbReference type="AlphaFoldDB" id="A0A9N9SUW6"/>
<dbReference type="SUPFAM" id="SSF47565">
    <property type="entry name" value="Insect pheromone/odorant-binding proteins"/>
    <property type="match status" value="1"/>
</dbReference>
<dbReference type="Pfam" id="PF01395">
    <property type="entry name" value="PBP_GOBP"/>
    <property type="match status" value="1"/>
</dbReference>
<reference evidence="1" key="1">
    <citation type="submission" date="2022-01" db="EMBL/GenBank/DDBJ databases">
        <authorList>
            <person name="King R."/>
        </authorList>
    </citation>
    <scope>NUCLEOTIDE SEQUENCE</scope>
</reference>
<name>A0A9N9SUW6_DIABA</name>
<accession>A0A9N9SUW6</accession>
<dbReference type="CDD" id="cd23992">
    <property type="entry name" value="PBP_GOBP"/>
    <property type="match status" value="1"/>
</dbReference>
<proteinExistence type="predicted"/>
<dbReference type="InterPro" id="IPR006170">
    <property type="entry name" value="PBP/GOBP"/>
</dbReference>
<evidence type="ECO:0000313" key="1">
    <source>
        <dbReference type="EMBL" id="CAG9829915.1"/>
    </source>
</evidence>
<sequence length="105" mass="11845">MSADPKTKLEDELIHKLQTEEKVNDALVGKHMLCMFTKMHIMNENGDIDADVLRTKAQRVLTDQDKLDALIKRCSVKEPGSAEDAAIQLLKCIEKDVPIMKHQST</sequence>
<dbReference type="Gene3D" id="1.10.238.20">
    <property type="entry name" value="Pheromone/general odorant binding protein domain"/>
    <property type="match status" value="1"/>
</dbReference>
<evidence type="ECO:0000313" key="2">
    <source>
        <dbReference type="Proteomes" id="UP001153709"/>
    </source>
</evidence>
<dbReference type="Proteomes" id="UP001153709">
    <property type="component" value="Chromosome 2"/>
</dbReference>
<organism evidence="1 2">
    <name type="scientific">Diabrotica balteata</name>
    <name type="common">Banded cucumber beetle</name>
    <dbReference type="NCBI Taxonomy" id="107213"/>
    <lineage>
        <taxon>Eukaryota</taxon>
        <taxon>Metazoa</taxon>
        <taxon>Ecdysozoa</taxon>
        <taxon>Arthropoda</taxon>
        <taxon>Hexapoda</taxon>
        <taxon>Insecta</taxon>
        <taxon>Pterygota</taxon>
        <taxon>Neoptera</taxon>
        <taxon>Endopterygota</taxon>
        <taxon>Coleoptera</taxon>
        <taxon>Polyphaga</taxon>
        <taxon>Cucujiformia</taxon>
        <taxon>Chrysomeloidea</taxon>
        <taxon>Chrysomelidae</taxon>
        <taxon>Galerucinae</taxon>
        <taxon>Diabroticina</taxon>
        <taxon>Diabroticites</taxon>
        <taxon>Diabrotica</taxon>
    </lineage>
</organism>
<dbReference type="GO" id="GO:0005549">
    <property type="term" value="F:odorant binding"/>
    <property type="evidence" value="ECO:0007669"/>
    <property type="project" value="InterPro"/>
</dbReference>
<protein>
    <submittedName>
        <fullName evidence="1">Uncharacterized protein</fullName>
    </submittedName>
</protein>
<dbReference type="InterPro" id="IPR036728">
    <property type="entry name" value="PBP_GOBP_sf"/>
</dbReference>
<keyword evidence="2" id="KW-1185">Reference proteome</keyword>